<organism evidence="2 3">
    <name type="scientific">Rufibacter hautae</name>
    <dbReference type="NCBI Taxonomy" id="2595005"/>
    <lineage>
        <taxon>Bacteria</taxon>
        <taxon>Pseudomonadati</taxon>
        <taxon>Bacteroidota</taxon>
        <taxon>Cytophagia</taxon>
        <taxon>Cytophagales</taxon>
        <taxon>Hymenobacteraceae</taxon>
        <taxon>Rufibacter</taxon>
    </lineage>
</organism>
<dbReference type="SUPFAM" id="SSF51658">
    <property type="entry name" value="Xylose isomerase-like"/>
    <property type="match status" value="1"/>
</dbReference>
<dbReference type="Proteomes" id="UP000324133">
    <property type="component" value="Unassembled WGS sequence"/>
</dbReference>
<evidence type="ECO:0000313" key="2">
    <source>
        <dbReference type="EMBL" id="KAA3437654.1"/>
    </source>
</evidence>
<accession>A0A5B6TE46</accession>
<keyword evidence="3" id="KW-1185">Reference proteome</keyword>
<reference evidence="2 3" key="1">
    <citation type="submission" date="2019-07" db="EMBL/GenBank/DDBJ databases">
        <title>Rufibacter sp. nov., isolated from lake sediment.</title>
        <authorList>
            <person name="Qu J.-H."/>
        </authorList>
    </citation>
    <scope>NUCLEOTIDE SEQUENCE [LARGE SCALE GENOMIC DNA]</scope>
    <source>
        <strain evidence="2 3">NBS58-1</strain>
    </source>
</reference>
<dbReference type="PANTHER" id="PTHR12110:SF41">
    <property type="entry name" value="INOSOSE DEHYDRATASE"/>
    <property type="match status" value="1"/>
</dbReference>
<dbReference type="AlphaFoldDB" id="A0A5B6TE46"/>
<evidence type="ECO:0000313" key="3">
    <source>
        <dbReference type="Proteomes" id="UP000324133"/>
    </source>
</evidence>
<dbReference type="OrthoDB" id="9779184at2"/>
<dbReference type="InterPro" id="IPR013022">
    <property type="entry name" value="Xyl_isomerase-like_TIM-brl"/>
</dbReference>
<dbReference type="InterPro" id="IPR036237">
    <property type="entry name" value="Xyl_isomerase-like_sf"/>
</dbReference>
<dbReference type="InterPro" id="IPR050312">
    <property type="entry name" value="IolE/XylAMocC-like"/>
</dbReference>
<dbReference type="EMBL" id="VKKY01000002">
    <property type="protein sequence ID" value="KAA3437654.1"/>
    <property type="molecule type" value="Genomic_DNA"/>
</dbReference>
<dbReference type="PANTHER" id="PTHR12110">
    <property type="entry name" value="HYDROXYPYRUVATE ISOMERASE"/>
    <property type="match status" value="1"/>
</dbReference>
<name>A0A5B6TE46_9BACT</name>
<proteinExistence type="predicted"/>
<feature type="domain" description="Xylose isomerase-like TIM barrel" evidence="1">
    <location>
        <begin position="56"/>
        <end position="279"/>
    </location>
</feature>
<gene>
    <name evidence="2" type="ORF">FOA19_10115</name>
</gene>
<dbReference type="PROSITE" id="PS51318">
    <property type="entry name" value="TAT"/>
    <property type="match status" value="1"/>
</dbReference>
<evidence type="ECO:0000259" key="1">
    <source>
        <dbReference type="Pfam" id="PF01261"/>
    </source>
</evidence>
<dbReference type="InterPro" id="IPR006311">
    <property type="entry name" value="TAT_signal"/>
</dbReference>
<sequence>MTSEISRREFIVKAGVAALALPALSFIGSVGAVSVPGMKLGYASITWGGNDEQAIKDISSLGFKGIQLRANTFKEYGTRPDALLDILKTHKLDLCMFSSGNANINTGNDKAVIDQHLENAAFIKKLGGQLMQVTNSSRPKEGAPNTADLKSYGRLLNDIGKRTLDLGVQTVYHNHMHQLGETPEEIAVIMENCDEKYVNLLLDIAHYQQGGGNPEAAIRQYKSRIKALHLKDVRQTPEAGPKAYKFVELGQGEVNLATVLVALQEIQFKGWGIIELDAVPDKDKTPLECAKISHTYLKSKGVKI</sequence>
<dbReference type="Pfam" id="PF01261">
    <property type="entry name" value="AP_endonuc_2"/>
    <property type="match status" value="1"/>
</dbReference>
<protein>
    <submittedName>
        <fullName evidence="2">TIM barrel protein</fullName>
    </submittedName>
</protein>
<dbReference type="Gene3D" id="3.20.20.150">
    <property type="entry name" value="Divalent-metal-dependent TIM barrel enzymes"/>
    <property type="match status" value="1"/>
</dbReference>
<comment type="caution">
    <text evidence="2">The sequence shown here is derived from an EMBL/GenBank/DDBJ whole genome shotgun (WGS) entry which is preliminary data.</text>
</comment>